<proteinExistence type="predicted"/>
<organism evidence="1 2">
    <name type="scientific">Azospirillum oleiclasticum</name>
    <dbReference type="NCBI Taxonomy" id="2735135"/>
    <lineage>
        <taxon>Bacteria</taxon>
        <taxon>Pseudomonadati</taxon>
        <taxon>Pseudomonadota</taxon>
        <taxon>Alphaproteobacteria</taxon>
        <taxon>Rhodospirillales</taxon>
        <taxon>Azospirillaceae</taxon>
        <taxon>Azospirillum</taxon>
    </lineage>
</organism>
<gene>
    <name evidence="1" type="ORF">HND93_09955</name>
</gene>
<evidence type="ECO:0000313" key="1">
    <source>
        <dbReference type="EMBL" id="NYZ20038.1"/>
    </source>
</evidence>
<dbReference type="Pfam" id="PF06074">
    <property type="entry name" value="Portal_Mu"/>
    <property type="match status" value="1"/>
</dbReference>
<name>A0ABX2T6Y5_9PROT</name>
<comment type="caution">
    <text evidence="1">The sequence shown here is derived from an EMBL/GenBank/DDBJ whole genome shotgun (WGS) entry which is preliminary data.</text>
</comment>
<reference evidence="1 2" key="1">
    <citation type="submission" date="2020-05" db="EMBL/GenBank/DDBJ databases">
        <title>Azospirillum oleiclasticum sp. nov, a nitrogen-fixing and heavy crude oil-emulsifying bacterium isolated from the crude oil of Yumen Oilfield.</title>
        <authorList>
            <person name="Wu D."/>
            <person name="Cai M."/>
            <person name="Zhang X."/>
        </authorList>
    </citation>
    <scope>NUCLEOTIDE SEQUENCE [LARGE SCALE GENOMIC DNA]</scope>
    <source>
        <strain evidence="1 2">ROY-1-1-2</strain>
    </source>
</reference>
<dbReference type="InterPro" id="IPR009279">
    <property type="entry name" value="Portal_Mu"/>
</dbReference>
<dbReference type="Proteomes" id="UP000584642">
    <property type="component" value="Unassembled WGS sequence"/>
</dbReference>
<keyword evidence="2" id="KW-1185">Reference proteome</keyword>
<dbReference type="RefSeq" id="WP_180281828.1">
    <property type="nucleotide sequence ID" value="NZ_JABFDB010000005.1"/>
</dbReference>
<dbReference type="EMBL" id="JABFDB010000005">
    <property type="protein sequence ID" value="NYZ20038.1"/>
    <property type="molecule type" value="Genomic_DNA"/>
</dbReference>
<evidence type="ECO:0000313" key="2">
    <source>
        <dbReference type="Proteomes" id="UP000584642"/>
    </source>
</evidence>
<sequence length="536" mass="56729">MPPPPSKSTILGPDGRPMERRALAAEQAGPTVTGVRSILSGHPAAGLTPERLARTLRAAEDGDATALLELAEDMEERDLHYRAVLQTRKLQVSQLDVTVEAHSDAPEDQAAAELVREWLDADSLPDTLYDLLDGLGKGYAVCEIMWTLDGARWLPERFEPRDPRWFQFDRNDGRTLRLVDGSADGAELLPHKFLIHQPRTKSGLPIRGGLARAAAWAFLFKNYALKDWVVFAEVYGHPLRVGKYGPNASEADKEVLLDAVRNLGTDAAAIVPASMLIELVSASVNGIDLWEKLCNYLDRQVSKAVLGQTATTDAIAGGHAVGREHRQVQEDIERADARQLAGTLNRQLVAPLVAFNLGPRPAGAYPRIRIGRPAEEDVKALVDNVVKLVPLGLRVEASVMSDKLGLPDAPEGAVLLAPAPAAGAVPAPGTAPPPRPATAAARAAAMAAADAGGAPSGPDAIDRLVDSMLADWEPLMAPVAERIARAADEAAGDPAAFLAALAAIARDGAAPQLVELLARGAFAANVAGRVGMDVHG</sequence>
<accession>A0ABX2T6Y5</accession>
<protein>
    <submittedName>
        <fullName evidence="1">DUF935 domain-containing protein</fullName>
    </submittedName>
</protein>